<protein>
    <submittedName>
        <fullName evidence="1">Uncharacterized protein</fullName>
    </submittedName>
</protein>
<accession>A0ACC0A4T5</accession>
<keyword evidence="2" id="KW-1185">Reference proteome</keyword>
<sequence>MSGRDSFKRRVPVSRRLRRQTNHPSPSTSPAPVNRRRSSRPVNRRLSKPSAPIEILKRSHSDPALWKVGGGGDRNLTPPADDEGVLYRPQTCADVFSPSPSEYSFLPRSPRKSLEGYKKDAKVVVSVTVEGSPGPVRTMVKLGSTVEETIKLVINKYGEEGRTPRLDKDAISTFELHQSHFSLKSLEKSDAIGDAGSRSFYLRKSNSYRSSSNASLRSDKEAAGSDLLPAPPRPLVLVPSFIVKKVCKAIRRTRKLWKLLGCIHCNG</sequence>
<dbReference type="EMBL" id="CM044707">
    <property type="protein sequence ID" value="KAI5655624.1"/>
    <property type="molecule type" value="Genomic_DNA"/>
</dbReference>
<organism evidence="1 2">
    <name type="scientific">Catharanthus roseus</name>
    <name type="common">Madagascar periwinkle</name>
    <name type="synonym">Vinca rosea</name>
    <dbReference type="NCBI Taxonomy" id="4058"/>
    <lineage>
        <taxon>Eukaryota</taxon>
        <taxon>Viridiplantae</taxon>
        <taxon>Streptophyta</taxon>
        <taxon>Embryophyta</taxon>
        <taxon>Tracheophyta</taxon>
        <taxon>Spermatophyta</taxon>
        <taxon>Magnoliopsida</taxon>
        <taxon>eudicotyledons</taxon>
        <taxon>Gunneridae</taxon>
        <taxon>Pentapetalae</taxon>
        <taxon>asterids</taxon>
        <taxon>lamiids</taxon>
        <taxon>Gentianales</taxon>
        <taxon>Apocynaceae</taxon>
        <taxon>Rauvolfioideae</taxon>
        <taxon>Vinceae</taxon>
        <taxon>Catharanthinae</taxon>
        <taxon>Catharanthus</taxon>
    </lineage>
</organism>
<dbReference type="Proteomes" id="UP001060085">
    <property type="component" value="Linkage Group LG07"/>
</dbReference>
<gene>
    <name evidence="1" type="ORF">M9H77_32811</name>
</gene>
<name>A0ACC0A4T5_CATRO</name>
<evidence type="ECO:0000313" key="2">
    <source>
        <dbReference type="Proteomes" id="UP001060085"/>
    </source>
</evidence>
<evidence type="ECO:0000313" key="1">
    <source>
        <dbReference type="EMBL" id="KAI5655624.1"/>
    </source>
</evidence>
<reference evidence="2" key="1">
    <citation type="journal article" date="2023" name="Nat. Plants">
        <title>Single-cell RNA sequencing provides a high-resolution roadmap for understanding the multicellular compartmentation of specialized metabolism.</title>
        <authorList>
            <person name="Sun S."/>
            <person name="Shen X."/>
            <person name="Li Y."/>
            <person name="Li Y."/>
            <person name="Wang S."/>
            <person name="Li R."/>
            <person name="Zhang H."/>
            <person name="Shen G."/>
            <person name="Guo B."/>
            <person name="Wei J."/>
            <person name="Xu J."/>
            <person name="St-Pierre B."/>
            <person name="Chen S."/>
            <person name="Sun C."/>
        </authorList>
    </citation>
    <scope>NUCLEOTIDE SEQUENCE [LARGE SCALE GENOMIC DNA]</scope>
</reference>
<comment type="caution">
    <text evidence="1">The sequence shown here is derived from an EMBL/GenBank/DDBJ whole genome shotgun (WGS) entry which is preliminary data.</text>
</comment>
<proteinExistence type="predicted"/>